<protein>
    <submittedName>
        <fullName evidence="1">Uncharacterized protein</fullName>
    </submittedName>
</protein>
<organism evidence="1">
    <name type="scientific">viral metagenome</name>
    <dbReference type="NCBI Taxonomy" id="1070528"/>
    <lineage>
        <taxon>unclassified sequences</taxon>
        <taxon>metagenomes</taxon>
        <taxon>organismal metagenomes</taxon>
    </lineage>
</organism>
<evidence type="ECO:0000313" key="1">
    <source>
        <dbReference type="EMBL" id="QHS92832.1"/>
    </source>
</evidence>
<accession>A0A6C0BLC8</accession>
<reference evidence="1" key="1">
    <citation type="journal article" date="2020" name="Nature">
        <title>Giant virus diversity and host interactions through global metagenomics.</title>
        <authorList>
            <person name="Schulz F."/>
            <person name="Roux S."/>
            <person name="Paez-Espino D."/>
            <person name="Jungbluth S."/>
            <person name="Walsh D.A."/>
            <person name="Denef V.J."/>
            <person name="McMahon K.D."/>
            <person name="Konstantinidis K.T."/>
            <person name="Eloe-Fadrosh E.A."/>
            <person name="Kyrpides N.C."/>
            <person name="Woyke T."/>
        </authorList>
    </citation>
    <scope>NUCLEOTIDE SEQUENCE</scope>
    <source>
        <strain evidence="1">GVMAG-M-3300017651-5</strain>
    </source>
</reference>
<name>A0A6C0BLC8_9ZZZZ</name>
<proteinExistence type="predicted"/>
<dbReference type="AlphaFoldDB" id="A0A6C0BLC8"/>
<dbReference type="EMBL" id="MN739192">
    <property type="protein sequence ID" value="QHS92832.1"/>
    <property type="molecule type" value="Genomic_DNA"/>
</dbReference>
<sequence length="295" mass="35075">MIFSEDSFIPGDIQEMIYEFIPIEDLPYIYKKFGNDQWLIRFCDDLEDLSLVSLYRIMNDVTLPEFIRVRRNNKAMRIEVPEIRDRFNNLRSKHITQSIDSGVTDDVDELAREIIIRDDVKEWHRLTEDLPEISMKDCHTCFRFTLECNAMKIWKYRVYQSIHCRYGLNISGPGTIATSTIPSMLMLLEKLDFIPHEDYCSITSNKHLMIHSGVTERLDHQVILNMYVITMIESLQIYSTCYQYIKETKTSNNIRLMIQQFKSNHHFTKHREYYMSVCTKNIQSYGLSLFKELTK</sequence>